<gene>
    <name evidence="13" type="ORF">AMJ40_01880</name>
</gene>
<dbReference type="InterPro" id="IPR007197">
    <property type="entry name" value="rSAM"/>
</dbReference>
<keyword evidence="6" id="KW-0479">Metal-binding</keyword>
<dbReference type="Pfam" id="PF04055">
    <property type="entry name" value="Radical_SAM"/>
    <property type="match status" value="1"/>
</dbReference>
<evidence type="ECO:0000256" key="4">
    <source>
        <dbReference type="ARBA" id="ARBA00022485"/>
    </source>
</evidence>
<evidence type="ECO:0000256" key="9">
    <source>
        <dbReference type="ARBA" id="ARBA00023231"/>
    </source>
</evidence>
<evidence type="ECO:0000256" key="3">
    <source>
        <dbReference type="ARBA" id="ARBA00006804"/>
    </source>
</evidence>
<dbReference type="GO" id="GO:0046872">
    <property type="term" value="F:metal ion binding"/>
    <property type="evidence" value="ECO:0007669"/>
    <property type="project" value="UniProtKB-KW"/>
</dbReference>
<evidence type="ECO:0000256" key="8">
    <source>
        <dbReference type="ARBA" id="ARBA00023014"/>
    </source>
</evidence>
<dbReference type="Proteomes" id="UP000051124">
    <property type="component" value="Unassembled WGS sequence"/>
</dbReference>
<dbReference type="CDD" id="cd01335">
    <property type="entry name" value="Radical_SAM"/>
    <property type="match status" value="1"/>
</dbReference>
<dbReference type="InterPro" id="IPR058240">
    <property type="entry name" value="rSAM_sf"/>
</dbReference>
<dbReference type="GO" id="GO:0051539">
    <property type="term" value="F:4 iron, 4 sulfur cluster binding"/>
    <property type="evidence" value="ECO:0007669"/>
    <property type="project" value="UniProtKB-KW"/>
</dbReference>
<dbReference type="PROSITE" id="PS51918">
    <property type="entry name" value="RADICAL_SAM"/>
    <property type="match status" value="1"/>
</dbReference>
<keyword evidence="4" id="KW-0004">4Fe-4S</keyword>
<keyword evidence="9" id="KW-0535">Nitrogen fixation</keyword>
<evidence type="ECO:0000313" key="14">
    <source>
        <dbReference type="Proteomes" id="UP000051124"/>
    </source>
</evidence>
<feature type="domain" description="Radical SAM core" evidence="12">
    <location>
        <begin position="31"/>
        <end position="252"/>
    </location>
</feature>
<organism evidence="13 14">
    <name type="scientific">candidate division TA06 bacterium DG_26</name>
    <dbReference type="NCBI Taxonomy" id="1703771"/>
    <lineage>
        <taxon>Bacteria</taxon>
        <taxon>Bacteria division TA06</taxon>
    </lineage>
</organism>
<evidence type="ECO:0000256" key="6">
    <source>
        <dbReference type="ARBA" id="ARBA00022723"/>
    </source>
</evidence>
<reference evidence="13 14" key="1">
    <citation type="journal article" date="2015" name="Microbiome">
        <title>Genomic resolution of linkages in carbon, nitrogen, and sulfur cycling among widespread estuary sediment bacteria.</title>
        <authorList>
            <person name="Baker B.J."/>
            <person name="Lazar C.S."/>
            <person name="Teske A.P."/>
            <person name="Dick G.J."/>
        </authorList>
    </citation>
    <scope>NUCLEOTIDE SEQUENCE [LARGE SCALE GENOMIC DNA]</scope>
    <source>
        <strain evidence="13">DG_26</strain>
    </source>
</reference>
<evidence type="ECO:0000313" key="13">
    <source>
        <dbReference type="EMBL" id="KPJ50734.1"/>
    </source>
</evidence>
<dbReference type="PANTHER" id="PTHR43787">
    <property type="entry name" value="FEMO COFACTOR BIOSYNTHESIS PROTEIN NIFB-RELATED"/>
    <property type="match status" value="1"/>
</dbReference>
<dbReference type="SUPFAM" id="SSF102114">
    <property type="entry name" value="Radical SAM enzymes"/>
    <property type="match status" value="1"/>
</dbReference>
<evidence type="ECO:0000256" key="1">
    <source>
        <dbReference type="ARBA" id="ARBA00001966"/>
    </source>
</evidence>
<keyword evidence="7" id="KW-0408">Iron</keyword>
<dbReference type="InterPro" id="IPR013785">
    <property type="entry name" value="Aldolase_TIM"/>
</dbReference>
<dbReference type="EMBL" id="LIZT01000013">
    <property type="protein sequence ID" value="KPJ50734.1"/>
    <property type="molecule type" value="Genomic_DNA"/>
</dbReference>
<comment type="caution">
    <text evidence="13">The sequence shown here is derived from an EMBL/GenBank/DDBJ whole genome shotgun (WGS) entry which is preliminary data.</text>
</comment>
<proteinExistence type="inferred from homology"/>
<comment type="pathway">
    <text evidence="2">Cofactor biosynthesis; Fe-Mo cofactor biosynthesis.</text>
</comment>
<evidence type="ECO:0000256" key="2">
    <source>
        <dbReference type="ARBA" id="ARBA00005155"/>
    </source>
</evidence>
<evidence type="ECO:0000259" key="12">
    <source>
        <dbReference type="PROSITE" id="PS51918"/>
    </source>
</evidence>
<evidence type="ECO:0000256" key="7">
    <source>
        <dbReference type="ARBA" id="ARBA00023004"/>
    </source>
</evidence>
<evidence type="ECO:0000256" key="5">
    <source>
        <dbReference type="ARBA" id="ARBA00022691"/>
    </source>
</evidence>
<protein>
    <submittedName>
        <fullName evidence="13">Uncharacterized protein</fullName>
    </submittedName>
</protein>
<comment type="cofactor">
    <cofactor evidence="1">
        <name>[4Fe-4S] cluster</name>
        <dbReference type="ChEBI" id="CHEBI:49883"/>
    </cofactor>
</comment>
<keyword evidence="10" id="KW-0456">Lyase</keyword>
<dbReference type="GO" id="GO:0016829">
    <property type="term" value="F:lyase activity"/>
    <property type="evidence" value="ECO:0007669"/>
    <property type="project" value="UniProtKB-KW"/>
</dbReference>
<dbReference type="Gene3D" id="3.20.20.70">
    <property type="entry name" value="Aldolase class I"/>
    <property type="match status" value="1"/>
</dbReference>
<feature type="domain" description="FHA" evidence="11">
    <location>
        <begin position="64"/>
        <end position="133"/>
    </location>
</feature>
<dbReference type="PANTHER" id="PTHR43787:SF13">
    <property type="entry name" value="FEMO COFACTOR BIOSYNTHESIS PROTEIN NIFB"/>
    <property type="match status" value="1"/>
</dbReference>
<sequence>MGEPYDPRELSREIHKVVVKGDLRKYYRTSRPGRWYGGISTADCVGCNLKCVFCWSGKPRDNPSTIGRFHSAEDIYAELTRCARKFGYGLLRVSGNEPTISREHILRLLELVDGSPYRFILETNGTLIDQDFALHLKEFSNAWVRVSLKGTTAQEFSQLTGAVPMSFDFQIEALKNLVARGVKCNGAVMLSFSPRENFEKLKNLIRKIDAHLESTLEEEYISLYPHVVTRLRKAGVKPLIAFSPEGVPKRLV</sequence>
<dbReference type="PROSITE" id="PS50006">
    <property type="entry name" value="FHA_DOMAIN"/>
    <property type="match status" value="1"/>
</dbReference>
<keyword evidence="8" id="KW-0411">Iron-sulfur</keyword>
<dbReference type="AlphaFoldDB" id="A0A0S7WKP0"/>
<evidence type="ECO:0000259" key="11">
    <source>
        <dbReference type="PROSITE" id="PS50006"/>
    </source>
</evidence>
<dbReference type="InterPro" id="IPR000253">
    <property type="entry name" value="FHA_dom"/>
</dbReference>
<keyword evidence="5" id="KW-0949">S-adenosyl-L-methionine</keyword>
<name>A0A0S7WKP0_UNCT6</name>
<dbReference type="SFLD" id="SFLDS00029">
    <property type="entry name" value="Radical_SAM"/>
    <property type="match status" value="1"/>
</dbReference>
<evidence type="ECO:0000256" key="10">
    <source>
        <dbReference type="ARBA" id="ARBA00023239"/>
    </source>
</evidence>
<accession>A0A0S7WKP0</accession>
<comment type="similarity">
    <text evidence="3">Belongs to the radical SAM superfamily. NifB family.</text>
</comment>